<accession>A0A1I4JM46</accession>
<sequence length="191" mass="21936">MSLRLYADTVQEALDRADARHWTRQPPRSDRARTKYLLQQVKGDHDALATRLGTDSDTVFRILAGDPPTDDALRDAIERETLRLWQPHVRWRAHAAIMENDGQMTVSFRAWFGFTAAAGTTDDPRLRFLTLSLPSPHLKRLFRARHRNAPEAELHQLLSEALAASYFHRDGIPSALETVTLKRIDYLEFSY</sequence>
<dbReference type="InterPro" id="IPR058118">
    <property type="entry name" value="Tpg"/>
</dbReference>
<protein>
    <submittedName>
        <fullName evidence="1">Uncharacterized protein</fullName>
    </submittedName>
</protein>
<reference evidence="2" key="1">
    <citation type="submission" date="2016-10" db="EMBL/GenBank/DDBJ databases">
        <authorList>
            <person name="Varghese N."/>
            <person name="Submissions S."/>
        </authorList>
    </citation>
    <scope>NUCLEOTIDE SEQUENCE [LARGE SCALE GENOMIC DNA]</scope>
    <source>
        <strain evidence="2">PL19</strain>
    </source>
</reference>
<organism evidence="1 2">
    <name type="scientific">Streptomyces pini</name>
    <dbReference type="NCBI Taxonomy" id="1520580"/>
    <lineage>
        <taxon>Bacteria</taxon>
        <taxon>Bacillati</taxon>
        <taxon>Actinomycetota</taxon>
        <taxon>Actinomycetes</taxon>
        <taxon>Kitasatosporales</taxon>
        <taxon>Streptomycetaceae</taxon>
        <taxon>Streptomyces</taxon>
    </lineage>
</organism>
<dbReference type="Proteomes" id="UP000198928">
    <property type="component" value="Unassembled WGS sequence"/>
</dbReference>
<dbReference type="NCBIfam" id="NF047541">
    <property type="entry name" value="telomere_Tpg"/>
    <property type="match status" value="1"/>
</dbReference>
<dbReference type="AlphaFoldDB" id="A0A1I4JM46"/>
<evidence type="ECO:0000313" key="1">
    <source>
        <dbReference type="EMBL" id="SFL67678.1"/>
    </source>
</evidence>
<name>A0A1I4JM46_9ACTN</name>
<keyword evidence="2" id="KW-1185">Reference proteome</keyword>
<gene>
    <name evidence="1" type="ORF">SAMN05192584_12418</name>
</gene>
<dbReference type="RefSeq" id="WP_175541125.1">
    <property type="nucleotide sequence ID" value="NZ_FOSG01000024.1"/>
</dbReference>
<evidence type="ECO:0000313" key="2">
    <source>
        <dbReference type="Proteomes" id="UP000198928"/>
    </source>
</evidence>
<dbReference type="EMBL" id="FOSG01000024">
    <property type="protein sequence ID" value="SFL67678.1"/>
    <property type="molecule type" value="Genomic_DNA"/>
</dbReference>
<proteinExistence type="predicted"/>